<dbReference type="Proteomes" id="UP001190700">
    <property type="component" value="Unassembled WGS sequence"/>
</dbReference>
<evidence type="ECO:0000313" key="1">
    <source>
        <dbReference type="EMBL" id="KAK3235421.1"/>
    </source>
</evidence>
<keyword evidence="2" id="KW-1185">Reference proteome</keyword>
<protein>
    <submittedName>
        <fullName evidence="1">Uncharacterized protein</fullName>
    </submittedName>
</protein>
<comment type="caution">
    <text evidence="1">The sequence shown here is derived from an EMBL/GenBank/DDBJ whole genome shotgun (WGS) entry which is preliminary data.</text>
</comment>
<dbReference type="EMBL" id="LGRX02035292">
    <property type="protein sequence ID" value="KAK3235421.1"/>
    <property type="molecule type" value="Genomic_DNA"/>
</dbReference>
<sequence length="113" mass="12040">MASGSSPDPTGSGCEPPSGVLSLTPLKLVIDLVASKSRIVACRALSLLGCLGARGALPPSELLQPALMAGRMLRAYTTLGIMQWSPYFFVLKDTCLYQFEVSTKWSKVCLCSI</sequence>
<proteinExistence type="predicted"/>
<dbReference type="AlphaFoldDB" id="A0AAE0BF14"/>
<evidence type="ECO:0000313" key="2">
    <source>
        <dbReference type="Proteomes" id="UP001190700"/>
    </source>
</evidence>
<gene>
    <name evidence="1" type="ORF">CYMTET_54374</name>
</gene>
<organism evidence="1 2">
    <name type="scientific">Cymbomonas tetramitiformis</name>
    <dbReference type="NCBI Taxonomy" id="36881"/>
    <lineage>
        <taxon>Eukaryota</taxon>
        <taxon>Viridiplantae</taxon>
        <taxon>Chlorophyta</taxon>
        <taxon>Pyramimonadophyceae</taxon>
        <taxon>Pyramimonadales</taxon>
        <taxon>Pyramimonadaceae</taxon>
        <taxon>Cymbomonas</taxon>
    </lineage>
</organism>
<accession>A0AAE0BF14</accession>
<reference evidence="1 2" key="1">
    <citation type="journal article" date="2015" name="Genome Biol. Evol.">
        <title>Comparative Genomics of a Bacterivorous Green Alga Reveals Evolutionary Causalities and Consequences of Phago-Mixotrophic Mode of Nutrition.</title>
        <authorList>
            <person name="Burns J.A."/>
            <person name="Paasch A."/>
            <person name="Narechania A."/>
            <person name="Kim E."/>
        </authorList>
    </citation>
    <scope>NUCLEOTIDE SEQUENCE [LARGE SCALE GENOMIC DNA]</scope>
    <source>
        <strain evidence="1 2">PLY_AMNH</strain>
    </source>
</reference>
<name>A0AAE0BF14_9CHLO</name>